<dbReference type="AlphaFoldDB" id="A0A6L2NLZ1"/>
<reference evidence="2" key="1">
    <citation type="journal article" date="2019" name="Sci. Rep.">
        <title>Draft genome of Tanacetum cinerariifolium, the natural source of mosquito coil.</title>
        <authorList>
            <person name="Yamashiro T."/>
            <person name="Shiraishi A."/>
            <person name="Satake H."/>
            <person name="Nakayama K."/>
        </authorList>
    </citation>
    <scope>NUCLEOTIDE SEQUENCE</scope>
</reference>
<organism evidence="2">
    <name type="scientific">Tanacetum cinerariifolium</name>
    <name type="common">Dalmatian daisy</name>
    <name type="synonym">Chrysanthemum cinerariifolium</name>
    <dbReference type="NCBI Taxonomy" id="118510"/>
    <lineage>
        <taxon>Eukaryota</taxon>
        <taxon>Viridiplantae</taxon>
        <taxon>Streptophyta</taxon>
        <taxon>Embryophyta</taxon>
        <taxon>Tracheophyta</taxon>
        <taxon>Spermatophyta</taxon>
        <taxon>Magnoliopsida</taxon>
        <taxon>eudicotyledons</taxon>
        <taxon>Gunneridae</taxon>
        <taxon>Pentapetalae</taxon>
        <taxon>asterids</taxon>
        <taxon>campanulids</taxon>
        <taxon>Asterales</taxon>
        <taxon>Asteraceae</taxon>
        <taxon>Asteroideae</taxon>
        <taxon>Anthemideae</taxon>
        <taxon>Anthemidinae</taxon>
        <taxon>Tanacetum</taxon>
    </lineage>
</organism>
<evidence type="ECO:0000313" key="2">
    <source>
        <dbReference type="EMBL" id="GEU86409.1"/>
    </source>
</evidence>
<name>A0A6L2NLZ1_TANCI</name>
<accession>A0A6L2NLZ1</accession>
<comment type="caution">
    <text evidence="2">The sequence shown here is derived from an EMBL/GenBank/DDBJ whole genome shotgun (WGS) entry which is preliminary data.</text>
</comment>
<feature type="compositionally biased region" description="Basic and acidic residues" evidence="1">
    <location>
        <begin position="96"/>
        <end position="119"/>
    </location>
</feature>
<protein>
    <submittedName>
        <fullName evidence="2">Uncharacterized protein</fullName>
    </submittedName>
</protein>
<sequence>MEVVWWTESYGERAYEPITIVTHTSLSSHAMDSGNERSGGIEGASISHLNGCSAYEPITIVTHPSLSSHAMDSGNERSGGIERASISHLNGMDIVKITRKEPKTGQKRTREWKEYIRAG</sequence>
<proteinExistence type="predicted"/>
<gene>
    <name evidence="2" type="ORF">Tci_058387</name>
</gene>
<evidence type="ECO:0000256" key="1">
    <source>
        <dbReference type="SAM" id="MobiDB-lite"/>
    </source>
</evidence>
<feature type="non-terminal residue" evidence="2">
    <location>
        <position position="119"/>
    </location>
</feature>
<feature type="region of interest" description="Disordered" evidence="1">
    <location>
        <begin position="66"/>
        <end position="119"/>
    </location>
</feature>
<dbReference type="EMBL" id="BKCJ010009317">
    <property type="protein sequence ID" value="GEU86409.1"/>
    <property type="molecule type" value="Genomic_DNA"/>
</dbReference>